<evidence type="ECO:0000313" key="4">
    <source>
        <dbReference type="EMBL" id="MDN4480707.1"/>
    </source>
</evidence>
<evidence type="ECO:0000313" key="5">
    <source>
        <dbReference type="Proteomes" id="UP001172708"/>
    </source>
</evidence>
<dbReference type="Pfam" id="PF13399">
    <property type="entry name" value="LytR_C"/>
    <property type="match status" value="1"/>
</dbReference>
<dbReference type="Gene3D" id="3.30.70.2390">
    <property type="match status" value="1"/>
</dbReference>
<evidence type="ECO:0000259" key="3">
    <source>
        <dbReference type="Pfam" id="PF13399"/>
    </source>
</evidence>
<gene>
    <name evidence="4" type="ORF">QQX02_07210</name>
</gene>
<evidence type="ECO:0000256" key="2">
    <source>
        <dbReference type="SAM" id="Phobius"/>
    </source>
</evidence>
<name>A0ABT8GGZ3_9MICO</name>
<feature type="transmembrane region" description="Helical" evidence="2">
    <location>
        <begin position="25"/>
        <end position="46"/>
    </location>
</feature>
<dbReference type="InterPro" id="IPR027381">
    <property type="entry name" value="LytR/CpsA/Psr_C"/>
</dbReference>
<organism evidence="4 5">
    <name type="scientific">Demequina muriae</name>
    <dbReference type="NCBI Taxonomy" id="3051664"/>
    <lineage>
        <taxon>Bacteria</taxon>
        <taxon>Bacillati</taxon>
        <taxon>Actinomycetota</taxon>
        <taxon>Actinomycetes</taxon>
        <taxon>Micrococcales</taxon>
        <taxon>Demequinaceae</taxon>
        <taxon>Demequina</taxon>
    </lineage>
</organism>
<reference evidence="4" key="1">
    <citation type="submission" date="2023-06" db="EMBL/GenBank/DDBJ databases">
        <title>Egi l300058.</title>
        <authorList>
            <person name="Gao L."/>
            <person name="Fang B.-Z."/>
            <person name="Li W.-J."/>
        </authorList>
    </citation>
    <scope>NUCLEOTIDE SEQUENCE</scope>
    <source>
        <strain evidence="4">EGI L300058</strain>
    </source>
</reference>
<proteinExistence type="predicted"/>
<dbReference type="RefSeq" id="WP_301142162.1">
    <property type="nucleotide sequence ID" value="NZ_JAUHQA010000001.1"/>
</dbReference>
<keyword evidence="2" id="KW-0472">Membrane</keyword>
<evidence type="ECO:0000256" key="1">
    <source>
        <dbReference type="SAM" id="MobiDB-lite"/>
    </source>
</evidence>
<dbReference type="EMBL" id="JAUHQA010000001">
    <property type="protein sequence ID" value="MDN4480707.1"/>
    <property type="molecule type" value="Genomic_DNA"/>
</dbReference>
<dbReference type="Proteomes" id="UP001172708">
    <property type="component" value="Unassembled WGS sequence"/>
</dbReference>
<keyword evidence="2" id="KW-1133">Transmembrane helix</keyword>
<feature type="region of interest" description="Disordered" evidence="1">
    <location>
        <begin position="205"/>
        <end position="233"/>
    </location>
</feature>
<keyword evidence="2" id="KW-0812">Transmembrane</keyword>
<feature type="domain" description="LytR/CpsA/Psr regulator C-terminal" evidence="3">
    <location>
        <begin position="86"/>
        <end position="170"/>
    </location>
</feature>
<protein>
    <submittedName>
        <fullName evidence="4">LytR C-terminal domain-containing protein</fullName>
    </submittedName>
</protein>
<feature type="compositionally biased region" description="Low complexity" evidence="1">
    <location>
        <begin position="212"/>
        <end position="221"/>
    </location>
</feature>
<accession>A0ABT8GGZ3</accession>
<sequence>MNPAQTGGDAARRKAVRRHRRERQFVVFGIAMIALVTLAFASFAIYRGDVEGPFDRAFHTPAGEFQSDVTLACAPSGAMPLPPEEVVVRVNNAAGISGLAGSTGDTLEGRGFVVVDATNWTQDFAGTIRILYGAEGLQHAYTVALHFDDVELVLDNRPGITVDIVLGEQFGEQPQVRELDAPELDPTLALSSRGECLPVNVLTARPAPRTLPENPLAEASPSPSPEPEITVEE</sequence>
<keyword evidence="5" id="KW-1185">Reference proteome</keyword>
<comment type="caution">
    <text evidence="4">The sequence shown here is derived from an EMBL/GenBank/DDBJ whole genome shotgun (WGS) entry which is preliminary data.</text>
</comment>